<dbReference type="Gene3D" id="2.170.260.10">
    <property type="entry name" value="paz domain"/>
    <property type="match status" value="1"/>
</dbReference>
<dbReference type="Pfam" id="PF02171">
    <property type="entry name" value="Piwi"/>
    <property type="match status" value="1"/>
</dbReference>
<dbReference type="InterPro" id="IPR003165">
    <property type="entry name" value="Piwi"/>
</dbReference>
<protein>
    <submittedName>
        <fullName evidence="4">Piwi-domain-containing protein</fullName>
    </submittedName>
</protein>
<evidence type="ECO:0000256" key="1">
    <source>
        <dbReference type="SAM" id="MobiDB-lite"/>
    </source>
</evidence>
<evidence type="ECO:0000313" key="5">
    <source>
        <dbReference type="Proteomes" id="UP000247810"/>
    </source>
</evidence>
<dbReference type="STRING" id="1448320.A0A319E9L2"/>
<dbReference type="PROSITE" id="PS50822">
    <property type="entry name" value="PIWI"/>
    <property type="match status" value="1"/>
</dbReference>
<evidence type="ECO:0000259" key="3">
    <source>
        <dbReference type="PROSITE" id="PS50822"/>
    </source>
</evidence>
<dbReference type="InterPro" id="IPR012337">
    <property type="entry name" value="RNaseH-like_sf"/>
</dbReference>
<dbReference type="CDD" id="cd02846">
    <property type="entry name" value="PAZ_argonaute_like"/>
    <property type="match status" value="1"/>
</dbReference>
<dbReference type="Pfam" id="PF16487">
    <property type="entry name" value="ArgoMid"/>
    <property type="match status" value="1"/>
</dbReference>
<keyword evidence="5" id="KW-1185">Reference proteome</keyword>
<dbReference type="Pfam" id="PF16488">
    <property type="entry name" value="ArgoL2"/>
    <property type="match status" value="1"/>
</dbReference>
<dbReference type="PANTHER" id="PTHR22891">
    <property type="entry name" value="EUKARYOTIC TRANSLATION INITIATION FACTOR 2C"/>
    <property type="match status" value="1"/>
</dbReference>
<reference evidence="4 5" key="1">
    <citation type="submission" date="2018-02" db="EMBL/GenBank/DDBJ databases">
        <title>The genomes of Aspergillus section Nigri reveals drivers in fungal speciation.</title>
        <authorList>
            <consortium name="DOE Joint Genome Institute"/>
            <person name="Vesth T.C."/>
            <person name="Nybo J."/>
            <person name="Theobald S."/>
            <person name="Brandl J."/>
            <person name="Frisvad J.C."/>
            <person name="Nielsen K.F."/>
            <person name="Lyhne E.K."/>
            <person name="Kogle M.E."/>
            <person name="Kuo A."/>
            <person name="Riley R."/>
            <person name="Clum A."/>
            <person name="Nolan M."/>
            <person name="Lipzen A."/>
            <person name="Salamov A."/>
            <person name="Henrissat B."/>
            <person name="Wiebenga A."/>
            <person name="De vries R.P."/>
            <person name="Grigoriev I.V."/>
            <person name="Mortensen U.H."/>
            <person name="Andersen M.R."/>
            <person name="Baker S.E."/>
        </authorList>
    </citation>
    <scope>NUCLEOTIDE SEQUENCE [LARGE SCALE GENOMIC DNA]</scope>
    <source>
        <strain evidence="4 5">CBS 707.79</strain>
    </source>
</reference>
<name>A0A319E9L2_9EURO</name>
<dbReference type="Gene3D" id="3.30.420.10">
    <property type="entry name" value="Ribonuclease H-like superfamily/Ribonuclease H"/>
    <property type="match status" value="1"/>
</dbReference>
<feature type="domain" description="Piwi" evidence="3">
    <location>
        <begin position="595"/>
        <end position="902"/>
    </location>
</feature>
<dbReference type="VEuPathDB" id="FungiDB:BO71DRAFT_454492"/>
<dbReference type="InterPro" id="IPR036085">
    <property type="entry name" value="PAZ_dom_sf"/>
</dbReference>
<dbReference type="Pfam" id="PF08699">
    <property type="entry name" value="ArgoL1"/>
    <property type="match status" value="1"/>
</dbReference>
<gene>
    <name evidence="4" type="ORF">BO71DRAFT_454492</name>
</gene>
<proteinExistence type="predicted"/>
<dbReference type="InterPro" id="IPR036397">
    <property type="entry name" value="RNaseH_sf"/>
</dbReference>
<dbReference type="InterPro" id="IPR014811">
    <property type="entry name" value="ArgoL1"/>
</dbReference>
<dbReference type="Proteomes" id="UP000247810">
    <property type="component" value="Unassembled WGS sequence"/>
</dbReference>
<dbReference type="PROSITE" id="PS50821">
    <property type="entry name" value="PAZ"/>
    <property type="match status" value="1"/>
</dbReference>
<dbReference type="AlphaFoldDB" id="A0A319E9L2"/>
<feature type="region of interest" description="Disordered" evidence="1">
    <location>
        <begin position="900"/>
        <end position="919"/>
    </location>
</feature>
<organism evidence="4 5">
    <name type="scientific">Aspergillus ellipticus CBS 707.79</name>
    <dbReference type="NCBI Taxonomy" id="1448320"/>
    <lineage>
        <taxon>Eukaryota</taxon>
        <taxon>Fungi</taxon>
        <taxon>Dikarya</taxon>
        <taxon>Ascomycota</taxon>
        <taxon>Pezizomycotina</taxon>
        <taxon>Eurotiomycetes</taxon>
        <taxon>Eurotiomycetidae</taxon>
        <taxon>Eurotiales</taxon>
        <taxon>Aspergillaceae</taxon>
        <taxon>Aspergillus</taxon>
        <taxon>Aspergillus subgen. Circumdati</taxon>
    </lineage>
</organism>
<dbReference type="SMART" id="SM01163">
    <property type="entry name" value="DUF1785"/>
    <property type="match status" value="1"/>
</dbReference>
<dbReference type="InterPro" id="IPR032473">
    <property type="entry name" value="Argonaute_Mid_dom"/>
</dbReference>
<feature type="domain" description="PAZ" evidence="2">
    <location>
        <begin position="304"/>
        <end position="422"/>
    </location>
</feature>
<dbReference type="Pfam" id="PF16486">
    <property type="entry name" value="ArgoN"/>
    <property type="match status" value="1"/>
</dbReference>
<evidence type="ECO:0000259" key="2">
    <source>
        <dbReference type="PROSITE" id="PS50821"/>
    </source>
</evidence>
<dbReference type="SUPFAM" id="SSF53098">
    <property type="entry name" value="Ribonuclease H-like"/>
    <property type="match status" value="1"/>
</dbReference>
<dbReference type="Gene3D" id="3.40.50.2300">
    <property type="match status" value="1"/>
</dbReference>
<dbReference type="CDD" id="cd04657">
    <property type="entry name" value="Piwi_ago-like"/>
    <property type="match status" value="1"/>
</dbReference>
<dbReference type="SMART" id="SM00950">
    <property type="entry name" value="Piwi"/>
    <property type="match status" value="1"/>
</dbReference>
<dbReference type="Pfam" id="PF02170">
    <property type="entry name" value="PAZ"/>
    <property type="match status" value="1"/>
</dbReference>
<dbReference type="InterPro" id="IPR045246">
    <property type="entry name" value="Piwi_ago-like"/>
</dbReference>
<dbReference type="GO" id="GO:0003723">
    <property type="term" value="F:RNA binding"/>
    <property type="evidence" value="ECO:0007669"/>
    <property type="project" value="InterPro"/>
</dbReference>
<evidence type="ECO:0000313" key="4">
    <source>
        <dbReference type="EMBL" id="PYH87772.1"/>
    </source>
</evidence>
<dbReference type="EMBL" id="KZ826174">
    <property type="protein sequence ID" value="PYH87772.1"/>
    <property type="molecule type" value="Genomic_DNA"/>
</dbReference>
<dbReference type="OrthoDB" id="10252740at2759"/>
<dbReference type="SUPFAM" id="SSF101690">
    <property type="entry name" value="PAZ domain"/>
    <property type="match status" value="1"/>
</dbReference>
<dbReference type="InterPro" id="IPR003100">
    <property type="entry name" value="PAZ_dom"/>
</dbReference>
<dbReference type="InterPro" id="IPR032474">
    <property type="entry name" value="Argonaute_N"/>
</dbReference>
<sequence length="949" mass="107090">MSTKGEGPLRDPALDKPKLKTDMCKNVDLPFSAFAIDHLSCTSLALKMENLDQINKLTGGLRHLRIRDPDELIKYNIPVETIPRPGFNTTGREVEVQLNAFPITKYPSRTVYQYDVLIGQGAEKAIVNKKVWDSKVRKNALKGMVYDGQRLAWSMNNYKEFNQMIDLDVEEGRPGNRKDEQGNAKNMFRLVVRPVRQVNLAVLQTWLQGRSSFEDPVLEALNFLDHVLRENPTSKFHAIKRSYFHEDSDQEDIGNGVFAFKGVYQAIRPALVRGLVVNVDVSNTCFWARTSFTGAAMAVADSRDHQHLVSQLKAEPDGYGGTKESKMFWDVHLRLRKLQVSPHYRGCPVMGTIFTVKGLINGNARQYKIDIKDKATGKVTNMSVEDYFRTKYNVILNDWALPMVEMTKRGVVYPMEVLNIKGMQRYPWKLNEWQTSLMIKFAASRPAERLASILKSKQLLDHAHDPVLQAFGLKIDDTMIKTKARLLPSPDIQFGGNQRVSPGTSGRWDLRGKKFYIPNKTKLEHWGIGYFPGKRNAINKTQVQAFADTFMKTYAGHGGHVAARPDIVELKEDIGEAMKKLFEIIARERSVVPQLMVVIVPDKNSFTYTRIKKSCDCRWGVPSQVLQSAHVIKGNPQYHSNVLMKVNAKLGGATSRVVPKTAGTGLRPYSMIIGADVTHPPMGVWSPSMAAMSVCMDTFGGAYWGACEANGDRQEIIARANIEIMLAPLVREWMSTLGRGAGPKNVYYFRDGVSGGQHQAVLEQEVFDMKSVFMKLDQEKWEGKFTVVVANKRHHVRAFPKPGCRVTADRNGNPVPGLLIERDVTSPHDWDFLLYSHIALQGTARPVHYHVILDQIKHKPHELQNMIYDHCYQYMRSTTSVSLYPAIYYAHLISNRARSHEDVPASSGPQSGAVIKLTNPKPKVRPADPRLLAIWGGNSNRLPFSMWFI</sequence>
<dbReference type="InterPro" id="IPR032472">
    <property type="entry name" value="ArgoL2"/>
</dbReference>
<accession>A0A319E9L2</accession>